<evidence type="ECO:0000313" key="5">
    <source>
        <dbReference type="EMBL" id="AUX13125.1"/>
    </source>
</evidence>
<evidence type="ECO:0000259" key="4">
    <source>
        <dbReference type="PROSITE" id="PS51868"/>
    </source>
</evidence>
<dbReference type="Gene3D" id="2.40.10.10">
    <property type="entry name" value="Trypsin-like serine proteases"/>
    <property type="match status" value="1"/>
</dbReference>
<dbReference type="GO" id="GO:0004252">
    <property type="term" value="F:serine-type endopeptidase activity"/>
    <property type="evidence" value="ECO:0007669"/>
    <property type="project" value="InterPro"/>
</dbReference>
<keyword evidence="3" id="KW-0472">Membrane</keyword>
<feature type="compositionally biased region" description="Low complexity" evidence="2">
    <location>
        <begin position="400"/>
        <end position="411"/>
    </location>
</feature>
<dbReference type="GO" id="GO:0016032">
    <property type="term" value="P:viral process"/>
    <property type="evidence" value="ECO:0007669"/>
    <property type="project" value="InterPro"/>
</dbReference>
<dbReference type="InterPro" id="IPR009003">
    <property type="entry name" value="Peptidase_S1_PA"/>
</dbReference>
<name>A0A2L0E6T0_9VIRU</name>
<feature type="domain" description="Peptidase S39" evidence="4">
    <location>
        <begin position="128"/>
        <end position="321"/>
    </location>
</feature>
<evidence type="ECO:0000256" key="2">
    <source>
        <dbReference type="SAM" id="MobiDB-lite"/>
    </source>
</evidence>
<dbReference type="GO" id="GO:0016020">
    <property type="term" value="C:membrane"/>
    <property type="evidence" value="ECO:0007669"/>
    <property type="project" value="InterPro"/>
</dbReference>
<evidence type="ECO:0000256" key="3">
    <source>
        <dbReference type="SAM" id="Phobius"/>
    </source>
</evidence>
<organism evidence="5">
    <name type="scientific">American dog tick associated virus-1</name>
    <dbReference type="NCBI Taxonomy" id="2079611"/>
    <lineage>
        <taxon>Viruses</taxon>
    </lineage>
</organism>
<accession>A0A2L0E6T0</accession>
<feature type="transmembrane region" description="Helical" evidence="3">
    <location>
        <begin position="27"/>
        <end position="48"/>
    </location>
</feature>
<feature type="region of interest" description="Disordered" evidence="2">
    <location>
        <begin position="375"/>
        <end position="453"/>
    </location>
</feature>
<sequence length="512" mass="56045">MSFTSKVVSLFCAPFHLVRWMMENIRVLLVISVLMNLTLIPLMAYVIFTDSVNVFAQFIGAVISRLTDTCPLIDNMEDLRSWFDSFAVWVYTRFMDIRVYDMWHTVCFCYALKQGKNKIVGFLPEKAMPGSPYVRSEGLPSFQASVLEYFDGVWREVGQCFRVGQAILTAHHVVKDNVERVRLQSAHGALEIETRRFSRTPEKIDLAFAILDDREFAQLGMAKAKLVPASADCGVTFVSTQTSVDRTSGSVQLAFSGGDQLFGLVRYSGSTRPGYSGAPYYMGKNVYGMHLGAGTDNFGYDAAYLKMVIGNIMESSTDYFEGLVRQAKKKGKKILVRSTGDPDIVEIFTRGEYARVSRSLVDQMDSEVAGVVQYGPEAGNGKGPSAVALGPGQKMQGTTSASKPSMPDSSSTQTPAPKLLEATSMESQEQTPVPRRSRSPSTSRSGRLNPVCDLDGRCSKDVLTLLNKLLASGGSGLNKAEAKLLRQYAGSIIPQLRGTVSSTGTDQPTEKS</sequence>
<evidence type="ECO:0000256" key="1">
    <source>
        <dbReference type="ARBA" id="ARBA00022801"/>
    </source>
</evidence>
<proteinExistence type="predicted"/>
<keyword evidence="3" id="KW-1133">Transmembrane helix</keyword>
<reference evidence="5" key="1">
    <citation type="submission" date="2017-09" db="EMBL/GenBank/DDBJ databases">
        <title>Virome of ticks in the Northeast.</title>
        <authorList>
            <person name="Rafal T."/>
            <person name="Tagliafierro T."/>
            <person name="Sameroff S."/>
            <person name="Lipkin W.I."/>
        </authorList>
    </citation>
    <scope>NUCLEOTIDE SEQUENCE</scope>
    <source>
        <strain evidence="5">RTS-109</strain>
    </source>
</reference>
<dbReference type="SUPFAM" id="SSF50494">
    <property type="entry name" value="Trypsin-like serine proteases"/>
    <property type="match status" value="1"/>
</dbReference>
<dbReference type="PROSITE" id="PS51868">
    <property type="entry name" value="PEPTIDASE_S39"/>
    <property type="match status" value="1"/>
</dbReference>
<dbReference type="InterPro" id="IPR000382">
    <property type="entry name" value="Peptidase_S39B_luteovirus"/>
</dbReference>
<keyword evidence="3" id="KW-0812">Transmembrane</keyword>
<keyword evidence="1" id="KW-0378">Hydrolase</keyword>
<protein>
    <submittedName>
        <fullName evidence="5">ORF1</fullName>
    </submittedName>
</protein>
<dbReference type="InterPro" id="IPR043504">
    <property type="entry name" value="Peptidase_S1_PA_chymotrypsin"/>
</dbReference>
<dbReference type="EMBL" id="MF962660">
    <property type="protein sequence ID" value="AUX13125.1"/>
    <property type="molecule type" value="Genomic_RNA"/>
</dbReference>